<dbReference type="AlphaFoldDB" id="A0A9W8HL72"/>
<evidence type="ECO:0000313" key="2">
    <source>
        <dbReference type="EMBL" id="KAJ2788946.1"/>
    </source>
</evidence>
<gene>
    <name evidence="2" type="ORF">H4R20_007272</name>
</gene>
<feature type="compositionally biased region" description="Basic and acidic residues" evidence="1">
    <location>
        <begin position="132"/>
        <end position="141"/>
    </location>
</feature>
<reference evidence="2" key="1">
    <citation type="submission" date="2022-07" db="EMBL/GenBank/DDBJ databases">
        <title>Phylogenomic reconstructions and comparative analyses of Kickxellomycotina fungi.</title>
        <authorList>
            <person name="Reynolds N.K."/>
            <person name="Stajich J.E."/>
            <person name="Barry K."/>
            <person name="Grigoriev I.V."/>
            <person name="Crous P."/>
            <person name="Smith M.E."/>
        </authorList>
    </citation>
    <scope>NUCLEOTIDE SEQUENCE</scope>
    <source>
        <strain evidence="2">NRRL 1565</strain>
    </source>
</reference>
<feature type="region of interest" description="Disordered" evidence="1">
    <location>
        <begin position="29"/>
        <end position="60"/>
    </location>
</feature>
<evidence type="ECO:0000313" key="3">
    <source>
        <dbReference type="Proteomes" id="UP001140094"/>
    </source>
</evidence>
<comment type="caution">
    <text evidence="2">The sequence shown here is derived from an EMBL/GenBank/DDBJ whole genome shotgun (WGS) entry which is preliminary data.</text>
</comment>
<accession>A0A9W8HL72</accession>
<protein>
    <submittedName>
        <fullName evidence="2">Uncharacterized protein</fullName>
    </submittedName>
</protein>
<proteinExistence type="predicted"/>
<feature type="non-terminal residue" evidence="2">
    <location>
        <position position="141"/>
    </location>
</feature>
<organism evidence="2 3">
    <name type="scientific">Coemansia guatemalensis</name>
    <dbReference type="NCBI Taxonomy" id="2761395"/>
    <lineage>
        <taxon>Eukaryota</taxon>
        <taxon>Fungi</taxon>
        <taxon>Fungi incertae sedis</taxon>
        <taxon>Zoopagomycota</taxon>
        <taxon>Kickxellomycotina</taxon>
        <taxon>Kickxellomycetes</taxon>
        <taxon>Kickxellales</taxon>
        <taxon>Kickxellaceae</taxon>
        <taxon>Coemansia</taxon>
    </lineage>
</organism>
<evidence type="ECO:0000256" key="1">
    <source>
        <dbReference type="SAM" id="MobiDB-lite"/>
    </source>
</evidence>
<feature type="compositionally biased region" description="Basic and acidic residues" evidence="1">
    <location>
        <begin position="29"/>
        <end position="53"/>
    </location>
</feature>
<keyword evidence="3" id="KW-1185">Reference proteome</keyword>
<dbReference type="EMBL" id="JANBUO010003946">
    <property type="protein sequence ID" value="KAJ2788946.1"/>
    <property type="molecule type" value="Genomic_DNA"/>
</dbReference>
<name>A0A9W8HL72_9FUNG</name>
<sequence>MTAMVTANNAAALDTSDDELSQLLSQAKKDLTFQESERKKKESDGTNKSKGQERSAAVLSVPLRLDDGSLSDESRLIRIDSETGMARINVDNVYRAPGSSSSSHKLSINAEIEAKGARPDPTIKRMTAGEAAKQRDQTAGK</sequence>
<dbReference type="Proteomes" id="UP001140094">
    <property type="component" value="Unassembled WGS sequence"/>
</dbReference>
<feature type="region of interest" description="Disordered" evidence="1">
    <location>
        <begin position="115"/>
        <end position="141"/>
    </location>
</feature>
<dbReference type="OrthoDB" id="427886at2759"/>